<dbReference type="Gene3D" id="3.20.20.220">
    <property type="match status" value="1"/>
</dbReference>
<dbReference type="GO" id="GO:0035999">
    <property type="term" value="P:tetrahydrofolate interconversion"/>
    <property type="evidence" value="ECO:0007669"/>
    <property type="project" value="UniProtKB-UniPathway"/>
</dbReference>
<keyword evidence="10" id="KW-1185">Reference proteome</keyword>
<evidence type="ECO:0000256" key="7">
    <source>
        <dbReference type="ARBA" id="ARBA00048628"/>
    </source>
</evidence>
<dbReference type="Proteomes" id="UP000515860">
    <property type="component" value="Chromosome"/>
</dbReference>
<dbReference type="UniPathway" id="UPA00193"/>
<gene>
    <name evidence="9" type="ORF">H9Q79_03135</name>
</gene>
<keyword evidence="5 8" id="KW-0274">FAD</keyword>
<sequence length="294" mass="32996">MYERTALSFEVFPPKTDKGMAKLPDTLDHLYKFNPDYISCTYGAGGSNVGKNMDVCKLILNAENETVPVTHFTCIGHTRETVKEQLQNYLDNGIDHMLALRGDLPYGWTGTNGDFAYATDLVAYVRKEFGDKFEIAVAGSPEGHIECRSLEADIAHLKQDEGADYIMTQLTFDMEQFKYWLDAIRMAGITMPVDVGVMPVVGKDAVINMCLSRNGCAIPRELAEVISHHWFDKDPDGNDLPEVKAAFREEGIEYTVDQLHEYMSLGVEGIHLYALNKWEDVTEILNRAGIRTVV</sequence>
<dbReference type="SUPFAM" id="SSF51730">
    <property type="entry name" value="FAD-linked oxidoreductase"/>
    <property type="match status" value="1"/>
</dbReference>
<dbReference type="PANTHER" id="PTHR45754:SF3">
    <property type="entry name" value="METHYLENETETRAHYDROFOLATE REDUCTASE (NADPH)"/>
    <property type="match status" value="1"/>
</dbReference>
<dbReference type="GO" id="GO:0005829">
    <property type="term" value="C:cytosol"/>
    <property type="evidence" value="ECO:0007669"/>
    <property type="project" value="TreeGrafter"/>
</dbReference>
<keyword evidence="6 8" id="KW-0560">Oxidoreductase</keyword>
<protein>
    <recommendedName>
        <fullName evidence="8">Methylenetetrahydrofolate reductase</fullName>
    </recommendedName>
</protein>
<comment type="cofactor">
    <cofactor evidence="1 8">
        <name>FAD</name>
        <dbReference type="ChEBI" id="CHEBI:57692"/>
    </cofactor>
</comment>
<evidence type="ECO:0000256" key="5">
    <source>
        <dbReference type="ARBA" id="ARBA00022827"/>
    </source>
</evidence>
<comment type="catalytic activity">
    <reaction evidence="7">
        <text>(6S)-5-methyl-5,6,7,8-tetrahydrofolate + NAD(+) = (6R)-5,10-methylene-5,6,7,8-tetrahydrofolate + NADH + H(+)</text>
        <dbReference type="Rhea" id="RHEA:19821"/>
        <dbReference type="ChEBI" id="CHEBI:15378"/>
        <dbReference type="ChEBI" id="CHEBI:15636"/>
        <dbReference type="ChEBI" id="CHEBI:18608"/>
        <dbReference type="ChEBI" id="CHEBI:57540"/>
        <dbReference type="ChEBI" id="CHEBI:57945"/>
        <dbReference type="EC" id="1.5.1.54"/>
    </reaction>
    <physiologicalReaction direction="right-to-left" evidence="7">
        <dbReference type="Rhea" id="RHEA:19823"/>
    </physiologicalReaction>
</comment>
<evidence type="ECO:0000256" key="2">
    <source>
        <dbReference type="ARBA" id="ARBA00004777"/>
    </source>
</evidence>
<evidence type="ECO:0000256" key="6">
    <source>
        <dbReference type="ARBA" id="ARBA00023002"/>
    </source>
</evidence>
<reference evidence="9 10" key="1">
    <citation type="submission" date="2020-08" db="EMBL/GenBank/DDBJ databases">
        <authorList>
            <person name="Liu C."/>
            <person name="Sun Q."/>
        </authorList>
    </citation>
    <scope>NUCLEOTIDE SEQUENCE [LARGE SCALE GENOMIC DNA]</scope>
    <source>
        <strain evidence="9 10">NSJ-29</strain>
    </source>
</reference>
<dbReference type="EMBL" id="CP060635">
    <property type="protein sequence ID" value="QNM10408.1"/>
    <property type="molecule type" value="Genomic_DNA"/>
</dbReference>
<accession>A0A7G9GHX6</accession>
<evidence type="ECO:0000256" key="3">
    <source>
        <dbReference type="ARBA" id="ARBA00006743"/>
    </source>
</evidence>
<dbReference type="CDD" id="cd00537">
    <property type="entry name" value="MTHFR"/>
    <property type="match status" value="1"/>
</dbReference>
<dbReference type="GO" id="GO:0009086">
    <property type="term" value="P:methionine biosynthetic process"/>
    <property type="evidence" value="ECO:0007669"/>
    <property type="project" value="TreeGrafter"/>
</dbReference>
<evidence type="ECO:0000313" key="9">
    <source>
        <dbReference type="EMBL" id="QNM10408.1"/>
    </source>
</evidence>
<comment type="pathway">
    <text evidence="2 8">One-carbon metabolism; tetrahydrofolate interconversion.</text>
</comment>
<dbReference type="AlphaFoldDB" id="A0A7G9GHX6"/>
<dbReference type="PANTHER" id="PTHR45754">
    <property type="entry name" value="METHYLENETETRAHYDROFOLATE REDUCTASE"/>
    <property type="match status" value="1"/>
</dbReference>
<organism evidence="9 10">
    <name type="scientific">Wansuia hejianensis</name>
    <dbReference type="NCBI Taxonomy" id="2763667"/>
    <lineage>
        <taxon>Bacteria</taxon>
        <taxon>Bacillati</taxon>
        <taxon>Bacillota</taxon>
        <taxon>Clostridia</taxon>
        <taxon>Lachnospirales</taxon>
        <taxon>Lachnospiraceae</taxon>
        <taxon>Wansuia</taxon>
    </lineage>
</organism>
<dbReference type="InterPro" id="IPR003171">
    <property type="entry name" value="Mehydrof_redctse-like"/>
</dbReference>
<evidence type="ECO:0000256" key="1">
    <source>
        <dbReference type="ARBA" id="ARBA00001974"/>
    </source>
</evidence>
<dbReference type="GO" id="GO:0106312">
    <property type="term" value="F:methylenetetrahydrofolate reductase (NADH) activity"/>
    <property type="evidence" value="ECO:0007669"/>
    <property type="project" value="UniProtKB-EC"/>
</dbReference>
<dbReference type="GO" id="GO:0071949">
    <property type="term" value="F:FAD binding"/>
    <property type="evidence" value="ECO:0007669"/>
    <property type="project" value="TreeGrafter"/>
</dbReference>
<evidence type="ECO:0000256" key="8">
    <source>
        <dbReference type="RuleBase" id="RU003862"/>
    </source>
</evidence>
<dbReference type="KEGG" id="whj:H9Q79_03135"/>
<proteinExistence type="inferred from homology"/>
<name>A0A7G9GHX6_9FIRM</name>
<evidence type="ECO:0000256" key="4">
    <source>
        <dbReference type="ARBA" id="ARBA00022630"/>
    </source>
</evidence>
<keyword evidence="4 8" id="KW-0285">Flavoprotein</keyword>
<comment type="similarity">
    <text evidence="3 8">Belongs to the methylenetetrahydrofolate reductase family.</text>
</comment>
<dbReference type="InterPro" id="IPR029041">
    <property type="entry name" value="FAD-linked_oxidoreductase-like"/>
</dbReference>
<evidence type="ECO:0000313" key="10">
    <source>
        <dbReference type="Proteomes" id="UP000515860"/>
    </source>
</evidence>
<dbReference type="Pfam" id="PF02219">
    <property type="entry name" value="MTHFR"/>
    <property type="match status" value="1"/>
</dbReference>